<organism evidence="1 2">
    <name type="scientific">Gordonia liuliyuniae</name>
    <dbReference type="NCBI Taxonomy" id="2911517"/>
    <lineage>
        <taxon>Bacteria</taxon>
        <taxon>Bacillati</taxon>
        <taxon>Actinomycetota</taxon>
        <taxon>Actinomycetes</taxon>
        <taxon>Mycobacteriales</taxon>
        <taxon>Gordoniaceae</taxon>
        <taxon>Gordonia</taxon>
    </lineage>
</organism>
<name>A0ABS9IUC1_9ACTN</name>
<dbReference type="Proteomes" id="UP001200110">
    <property type="component" value="Unassembled WGS sequence"/>
</dbReference>
<dbReference type="EMBL" id="JAKKOR010000008">
    <property type="protein sequence ID" value="MCF8589090.1"/>
    <property type="molecule type" value="Genomic_DNA"/>
</dbReference>
<dbReference type="RefSeq" id="WP_236998329.1">
    <property type="nucleotide sequence ID" value="NZ_JAKKOR010000008.1"/>
</dbReference>
<keyword evidence="2" id="KW-1185">Reference proteome</keyword>
<gene>
    <name evidence="1" type="ORF">L5G33_11525</name>
</gene>
<sequence>MSEHRRKLFSAAIIGSVGAIILGACGTDNDTTEVAAAPESSIENVAGVSDADSAAIADAVSATLHEYQEGSRKSLLKQTCGELHGDLAKVSDEEFDTERQDTLGKRGDFRLSRILSSTEAGGSKFVELDLENAGGSLSRSTTTRFVWELSKAGSSWKVCSVGSADS</sequence>
<proteinExistence type="predicted"/>
<comment type="caution">
    <text evidence="1">The sequence shown here is derived from an EMBL/GenBank/DDBJ whole genome shotgun (WGS) entry which is preliminary data.</text>
</comment>
<accession>A0ABS9IUC1</accession>
<evidence type="ECO:0000313" key="1">
    <source>
        <dbReference type="EMBL" id="MCF8589090.1"/>
    </source>
</evidence>
<protein>
    <recommendedName>
        <fullName evidence="3">Mce-associated membrane protein</fullName>
    </recommendedName>
</protein>
<evidence type="ECO:0008006" key="3">
    <source>
        <dbReference type="Google" id="ProtNLM"/>
    </source>
</evidence>
<evidence type="ECO:0000313" key="2">
    <source>
        <dbReference type="Proteomes" id="UP001200110"/>
    </source>
</evidence>
<dbReference type="PROSITE" id="PS51257">
    <property type="entry name" value="PROKAR_LIPOPROTEIN"/>
    <property type="match status" value="1"/>
</dbReference>
<reference evidence="1 2" key="1">
    <citation type="submission" date="2022-01" db="EMBL/GenBank/DDBJ databases">
        <authorList>
            <person name="Huang Y."/>
        </authorList>
    </citation>
    <scope>NUCLEOTIDE SEQUENCE [LARGE SCALE GENOMIC DNA]</scope>
    <source>
        <strain evidence="1 2">HY366</strain>
    </source>
</reference>